<dbReference type="EMBL" id="CP066744">
    <property type="protein sequence ID" value="QQK09055.1"/>
    <property type="molecule type" value="Genomic_DNA"/>
</dbReference>
<sequence>MLEIKNLTKSYEKGKEIIKNLNIEIKSGEIVGFIGHNGAGKTTMIKCIVGIHDFEKGDIFIDGISLLEDPISCKKVMAYVPDNPDIYENLTGLEYLNMVADIFNISTEDREKYIRKYSESFEILNALQDNISTYSRGMKQKIVLISALIHNPKLLILDEPFVGLDPNASFELKKIMREICANGGAVLFSTHVLEVAQNLCTNILIIKNGEIIAEGETKAIIGKKTLEEIYLENYYVK</sequence>
<keyword evidence="2" id="KW-1185">Reference proteome</keyword>
<keyword evidence="1" id="KW-0547">Nucleotide-binding</keyword>
<gene>
    <name evidence="1" type="ORF">JFY71_00890</name>
</gene>
<reference evidence="1 2" key="1">
    <citation type="journal article" date="2022" name="Int. J. Syst. Evol. Microbiol.">
        <title>Miniphocaeibacter halophilus sp. nov., an ammonium-tolerant acetate-producing bacterium isolated from a biogas system.</title>
        <authorList>
            <person name="Schnurer A."/>
            <person name="Singh A."/>
            <person name="Bi S."/>
            <person name="Qiao W."/>
            <person name="Westerholm M."/>
        </authorList>
    </citation>
    <scope>NUCLEOTIDE SEQUENCE [LARGE SCALE GENOMIC DNA]</scope>
    <source>
        <strain evidence="1 2">AMB_01</strain>
    </source>
</reference>
<accession>A0AC61MTL0</accession>
<dbReference type="Proteomes" id="UP000595814">
    <property type="component" value="Chromosome"/>
</dbReference>
<name>A0AC61MTL0_9FIRM</name>
<organism evidence="1 2">
    <name type="scientific">Miniphocaeibacter halophilus</name>
    <dbReference type="NCBI Taxonomy" id="2931922"/>
    <lineage>
        <taxon>Bacteria</taxon>
        <taxon>Bacillati</taxon>
        <taxon>Bacillota</taxon>
        <taxon>Tissierellia</taxon>
        <taxon>Tissierellales</taxon>
        <taxon>Peptoniphilaceae</taxon>
        <taxon>Miniphocaeibacter</taxon>
    </lineage>
</organism>
<evidence type="ECO:0000313" key="2">
    <source>
        <dbReference type="Proteomes" id="UP000595814"/>
    </source>
</evidence>
<keyword evidence="1" id="KW-0067">ATP-binding</keyword>
<protein>
    <submittedName>
        <fullName evidence="1">ABC transporter ATP-binding protein</fullName>
    </submittedName>
</protein>
<evidence type="ECO:0000313" key="1">
    <source>
        <dbReference type="EMBL" id="QQK09055.1"/>
    </source>
</evidence>
<proteinExistence type="predicted"/>